<evidence type="ECO:0000313" key="2">
    <source>
        <dbReference type="Proteomes" id="UP001163603"/>
    </source>
</evidence>
<accession>A0ACC0YXX0</accession>
<reference evidence="2" key="1">
    <citation type="journal article" date="2023" name="G3 (Bethesda)">
        <title>Genome assembly and association tests identify interacting loci associated with vigor, precocity, and sex in interspecific pistachio rootstocks.</title>
        <authorList>
            <person name="Palmer W."/>
            <person name="Jacygrad E."/>
            <person name="Sagayaradj S."/>
            <person name="Cavanaugh K."/>
            <person name="Han R."/>
            <person name="Bertier L."/>
            <person name="Beede B."/>
            <person name="Kafkas S."/>
            <person name="Golino D."/>
            <person name="Preece J."/>
            <person name="Michelmore R."/>
        </authorList>
    </citation>
    <scope>NUCLEOTIDE SEQUENCE [LARGE SCALE GENOMIC DNA]</scope>
</reference>
<organism evidence="1 2">
    <name type="scientific">Pistacia integerrima</name>
    <dbReference type="NCBI Taxonomy" id="434235"/>
    <lineage>
        <taxon>Eukaryota</taxon>
        <taxon>Viridiplantae</taxon>
        <taxon>Streptophyta</taxon>
        <taxon>Embryophyta</taxon>
        <taxon>Tracheophyta</taxon>
        <taxon>Spermatophyta</taxon>
        <taxon>Magnoliopsida</taxon>
        <taxon>eudicotyledons</taxon>
        <taxon>Gunneridae</taxon>
        <taxon>Pentapetalae</taxon>
        <taxon>rosids</taxon>
        <taxon>malvids</taxon>
        <taxon>Sapindales</taxon>
        <taxon>Anacardiaceae</taxon>
        <taxon>Pistacia</taxon>
    </lineage>
</organism>
<sequence length="69" mass="8268">MLLLEMKNVTLQKNANKGDYPKFYNAIKGYYPDIKIISNYDESMDQLDHPTDLYDFHVKFLMQLLHINR</sequence>
<name>A0ACC0YXX0_9ROSI</name>
<dbReference type="EMBL" id="CM047739">
    <property type="protein sequence ID" value="KAJ0042761.1"/>
    <property type="molecule type" value="Genomic_DNA"/>
</dbReference>
<dbReference type="Proteomes" id="UP001163603">
    <property type="component" value="Chromosome 4"/>
</dbReference>
<protein>
    <submittedName>
        <fullName evidence="1">Uncharacterized protein</fullName>
    </submittedName>
</protein>
<keyword evidence="2" id="KW-1185">Reference proteome</keyword>
<evidence type="ECO:0000313" key="1">
    <source>
        <dbReference type="EMBL" id="KAJ0042761.1"/>
    </source>
</evidence>
<comment type="caution">
    <text evidence="1">The sequence shown here is derived from an EMBL/GenBank/DDBJ whole genome shotgun (WGS) entry which is preliminary data.</text>
</comment>
<gene>
    <name evidence="1" type="ORF">Pint_19448</name>
</gene>
<proteinExistence type="predicted"/>